<proteinExistence type="predicted"/>
<dbReference type="KEGG" id="bti:BTG_07395"/>
<protein>
    <submittedName>
        <fullName evidence="1">Vanillate O-demethylase oxygenase</fullName>
    </submittedName>
</protein>
<accession>A0A9W3NWK0</accession>
<dbReference type="AlphaFoldDB" id="A0A9W3NWK0"/>
<organism evidence="1 2">
    <name type="scientific">Bacillus thuringiensis HD-771</name>
    <dbReference type="NCBI Taxonomy" id="1218175"/>
    <lineage>
        <taxon>Bacteria</taxon>
        <taxon>Bacillati</taxon>
        <taxon>Bacillota</taxon>
        <taxon>Bacilli</taxon>
        <taxon>Bacillales</taxon>
        <taxon>Bacillaceae</taxon>
        <taxon>Bacillus</taxon>
        <taxon>Bacillus cereus group</taxon>
    </lineage>
</organism>
<name>A0A9W3NWK0_BACTU</name>
<dbReference type="Proteomes" id="UP000005259">
    <property type="component" value="Chromosome"/>
</dbReference>
<evidence type="ECO:0000313" key="1">
    <source>
        <dbReference type="EMBL" id="AFQ14959.1"/>
    </source>
</evidence>
<sequence length="64" mass="7729">MTLNINRVFPRNWYAVSYVKDIKKIPVKKELLAKILYYIGMKKAKFRLYHLTALIVALTYHWDK</sequence>
<evidence type="ECO:0000313" key="2">
    <source>
        <dbReference type="Proteomes" id="UP000005259"/>
    </source>
</evidence>
<dbReference type="EMBL" id="CP003752">
    <property type="protein sequence ID" value="AFQ14959.1"/>
    <property type="molecule type" value="Genomic_DNA"/>
</dbReference>
<reference evidence="1 2" key="1">
    <citation type="submission" date="2012-08" db="EMBL/GenBank/DDBJ databases">
        <authorList>
            <person name="Doggett N."/>
            <person name="Teshima H."/>
            <person name="Bruce D."/>
            <person name="Detter J.C."/>
            <person name="Johnson S.L."/>
            <person name="Han C."/>
        </authorList>
    </citation>
    <scope>NUCLEOTIDE SEQUENCE [LARGE SCALE GENOMIC DNA]</scope>
    <source>
        <strain evidence="1 2">HD-771</strain>
    </source>
</reference>
<gene>
    <name evidence="1" type="ORF">BTG_07395</name>
</gene>